<gene>
    <name evidence="1" type="ORF">OUZ56_030813</name>
</gene>
<sequence>MDIQSFFADKYFDDDGLFLATITLVATNSETNANLLLHLAHNNRQHLRSSNKDSCSASPWNNSYMKTDLRQARVVDILGFLIENWIQLLEAEPTRFRYPWQVEGANVC</sequence>
<keyword evidence="2" id="KW-1185">Reference proteome</keyword>
<proteinExistence type="predicted"/>
<organism evidence="1 2">
    <name type="scientific">Daphnia magna</name>
    <dbReference type="NCBI Taxonomy" id="35525"/>
    <lineage>
        <taxon>Eukaryota</taxon>
        <taxon>Metazoa</taxon>
        <taxon>Ecdysozoa</taxon>
        <taxon>Arthropoda</taxon>
        <taxon>Crustacea</taxon>
        <taxon>Branchiopoda</taxon>
        <taxon>Diplostraca</taxon>
        <taxon>Cladocera</taxon>
        <taxon>Anomopoda</taxon>
        <taxon>Daphniidae</taxon>
        <taxon>Daphnia</taxon>
    </lineage>
</organism>
<dbReference type="EMBL" id="JAOYFB010000005">
    <property type="protein sequence ID" value="KAK4015839.1"/>
    <property type="molecule type" value="Genomic_DNA"/>
</dbReference>
<evidence type="ECO:0000313" key="1">
    <source>
        <dbReference type="EMBL" id="KAK4015839.1"/>
    </source>
</evidence>
<accession>A0ABQ9ZSK4</accession>
<reference evidence="1 2" key="1">
    <citation type="journal article" date="2023" name="Nucleic Acids Res.">
        <title>The hologenome of Daphnia magna reveals possible DNA methylation and microbiome-mediated evolution of the host genome.</title>
        <authorList>
            <person name="Chaturvedi A."/>
            <person name="Li X."/>
            <person name="Dhandapani V."/>
            <person name="Marshall H."/>
            <person name="Kissane S."/>
            <person name="Cuenca-Cambronero M."/>
            <person name="Asole G."/>
            <person name="Calvet F."/>
            <person name="Ruiz-Romero M."/>
            <person name="Marangio P."/>
            <person name="Guigo R."/>
            <person name="Rago D."/>
            <person name="Mirbahai L."/>
            <person name="Eastwood N."/>
            <person name="Colbourne J.K."/>
            <person name="Zhou J."/>
            <person name="Mallon E."/>
            <person name="Orsini L."/>
        </authorList>
    </citation>
    <scope>NUCLEOTIDE SEQUENCE [LARGE SCALE GENOMIC DNA]</scope>
    <source>
        <strain evidence="1">LRV0_1</strain>
    </source>
</reference>
<dbReference type="Proteomes" id="UP001234178">
    <property type="component" value="Unassembled WGS sequence"/>
</dbReference>
<comment type="caution">
    <text evidence="1">The sequence shown here is derived from an EMBL/GenBank/DDBJ whole genome shotgun (WGS) entry which is preliminary data.</text>
</comment>
<protein>
    <submittedName>
        <fullName evidence="1">Uncharacterized protein</fullName>
    </submittedName>
</protein>
<evidence type="ECO:0000313" key="2">
    <source>
        <dbReference type="Proteomes" id="UP001234178"/>
    </source>
</evidence>
<name>A0ABQ9ZSK4_9CRUS</name>